<keyword evidence="1" id="KW-1133">Transmembrane helix</keyword>
<protein>
    <submittedName>
        <fullName evidence="3">Wall-associated receptor kinase-like 13</fullName>
    </submittedName>
</protein>
<name>A0AB32W9M2_THECC</name>
<dbReference type="AlphaFoldDB" id="A0AB32W9M2"/>
<dbReference type="Proteomes" id="UP000694886">
    <property type="component" value="Chromosome 4"/>
</dbReference>
<evidence type="ECO:0000313" key="2">
    <source>
        <dbReference type="Proteomes" id="UP000694886"/>
    </source>
</evidence>
<dbReference type="Gramene" id="Tc04v2_t015350.1">
    <property type="protein sequence ID" value="Tc04v2_p015350.1"/>
    <property type="gene ID" value="Tc04v2_g015350"/>
</dbReference>
<keyword evidence="1" id="KW-0472">Membrane</keyword>
<reference evidence="3" key="2">
    <citation type="submission" date="2025-08" db="UniProtKB">
        <authorList>
            <consortium name="RefSeq"/>
        </authorList>
    </citation>
    <scope>IDENTIFICATION</scope>
</reference>
<dbReference type="GeneID" id="108661623"/>
<dbReference type="PANTHER" id="PTHR33491">
    <property type="entry name" value="OSJNBA0016N04.9 PROTEIN"/>
    <property type="match status" value="1"/>
</dbReference>
<proteinExistence type="predicted"/>
<dbReference type="RefSeq" id="XP_017974576.1">
    <property type="nucleotide sequence ID" value="XM_018119087.1"/>
</dbReference>
<evidence type="ECO:0000256" key="1">
    <source>
        <dbReference type="SAM" id="Phobius"/>
    </source>
</evidence>
<accession>A0AB32W9M2</accession>
<gene>
    <name evidence="3" type="primary">LOC108661623</name>
</gene>
<evidence type="ECO:0000313" key="3">
    <source>
        <dbReference type="RefSeq" id="XP_017974576.1"/>
    </source>
</evidence>
<organism evidence="2 3">
    <name type="scientific">Theobroma cacao</name>
    <name type="common">Cacao</name>
    <name type="synonym">Cocoa</name>
    <dbReference type="NCBI Taxonomy" id="3641"/>
    <lineage>
        <taxon>Eukaryota</taxon>
        <taxon>Viridiplantae</taxon>
        <taxon>Streptophyta</taxon>
        <taxon>Embryophyta</taxon>
        <taxon>Tracheophyta</taxon>
        <taxon>Spermatophyta</taxon>
        <taxon>Magnoliopsida</taxon>
        <taxon>eudicotyledons</taxon>
        <taxon>Gunneridae</taxon>
        <taxon>Pentapetalae</taxon>
        <taxon>rosids</taxon>
        <taxon>malvids</taxon>
        <taxon>Malvales</taxon>
        <taxon>Malvaceae</taxon>
        <taxon>Byttnerioideae</taxon>
        <taxon>Theobroma</taxon>
    </lineage>
</organism>
<reference evidence="2" key="1">
    <citation type="journal article" date="1997" name="Nucleic Acids Res.">
        <title>tRNAscan-SE: a program for improved detection of transfer RNA genes in genomic sequence.</title>
        <authorList>
            <person name="Lowe T.M."/>
            <person name="Eddy S.R."/>
        </authorList>
    </citation>
    <scope>NUCLEOTIDE SEQUENCE [LARGE SCALE GENOMIC DNA]</scope>
    <source>
        <strain evidence="2">r\B97-61/B2</strain>
    </source>
</reference>
<dbReference type="KEGG" id="tcc:108661623"/>
<feature type="transmembrane region" description="Helical" evidence="1">
    <location>
        <begin position="155"/>
        <end position="177"/>
    </location>
</feature>
<sequence>MYPDHKDSKRCRSSVFLLLRGMLDPNSALLFDVHVNISTTHVPALLEWDAVKCDLRDTPCKELKAVLGQKSDCTVRCGEVDILYPFGIEGGSYMNEWFKETCIETVDGRKPFLSGISLELLSSSFTLGSVQVNNPVTYIQCQDIHNNGVSVNLTVWLLFFTIKLILLVAVCNPVVAIL</sequence>
<keyword evidence="1" id="KW-0812">Transmembrane</keyword>